<comment type="caution">
    <text evidence="1">The sequence shown here is derived from an EMBL/GenBank/DDBJ whole genome shotgun (WGS) entry which is preliminary data.</text>
</comment>
<gene>
    <name evidence="1" type="ORF">V6N12_068098</name>
</gene>
<name>A0ABR2FNZ3_9ROSI</name>
<keyword evidence="2" id="KW-1185">Reference proteome</keyword>
<proteinExistence type="predicted"/>
<accession>A0ABR2FNZ3</accession>
<reference evidence="1 2" key="1">
    <citation type="journal article" date="2024" name="G3 (Bethesda)">
        <title>Genome assembly of Hibiscus sabdariffa L. provides insights into metabolisms of medicinal natural products.</title>
        <authorList>
            <person name="Kim T."/>
        </authorList>
    </citation>
    <scope>NUCLEOTIDE SEQUENCE [LARGE SCALE GENOMIC DNA]</scope>
    <source>
        <strain evidence="1">TK-2024</strain>
        <tissue evidence="1">Old leaves</tissue>
    </source>
</reference>
<evidence type="ECO:0000313" key="2">
    <source>
        <dbReference type="Proteomes" id="UP001472677"/>
    </source>
</evidence>
<protein>
    <submittedName>
        <fullName evidence="1">Uncharacterized protein</fullName>
    </submittedName>
</protein>
<dbReference type="EMBL" id="JBBPBM010000005">
    <property type="protein sequence ID" value="KAK8583840.1"/>
    <property type="molecule type" value="Genomic_DNA"/>
</dbReference>
<evidence type="ECO:0000313" key="1">
    <source>
        <dbReference type="EMBL" id="KAK8583840.1"/>
    </source>
</evidence>
<organism evidence="1 2">
    <name type="scientific">Hibiscus sabdariffa</name>
    <name type="common">roselle</name>
    <dbReference type="NCBI Taxonomy" id="183260"/>
    <lineage>
        <taxon>Eukaryota</taxon>
        <taxon>Viridiplantae</taxon>
        <taxon>Streptophyta</taxon>
        <taxon>Embryophyta</taxon>
        <taxon>Tracheophyta</taxon>
        <taxon>Spermatophyta</taxon>
        <taxon>Magnoliopsida</taxon>
        <taxon>eudicotyledons</taxon>
        <taxon>Gunneridae</taxon>
        <taxon>Pentapetalae</taxon>
        <taxon>rosids</taxon>
        <taxon>malvids</taxon>
        <taxon>Malvales</taxon>
        <taxon>Malvaceae</taxon>
        <taxon>Malvoideae</taxon>
        <taxon>Hibiscus</taxon>
    </lineage>
</organism>
<dbReference type="Proteomes" id="UP001472677">
    <property type="component" value="Unassembled WGS sequence"/>
</dbReference>
<sequence length="86" mass="9584">MTARIEVTPCLIQFHLHENSTAATEPAGHSKQDMCLEHLTSHIEEIPCLEVRRFILGLIADGRVEPLVAAVFDSSSYGKHLIKGFR</sequence>